<reference evidence="1" key="1">
    <citation type="journal article" date="2019" name="bioRxiv">
        <title>The Genome of the Zebra Mussel, Dreissena polymorpha: A Resource for Invasive Species Research.</title>
        <authorList>
            <person name="McCartney M.A."/>
            <person name="Auch B."/>
            <person name="Kono T."/>
            <person name="Mallez S."/>
            <person name="Zhang Y."/>
            <person name="Obille A."/>
            <person name="Becker A."/>
            <person name="Abrahante J.E."/>
            <person name="Garbe J."/>
            <person name="Badalamenti J.P."/>
            <person name="Herman A."/>
            <person name="Mangelson H."/>
            <person name="Liachko I."/>
            <person name="Sullivan S."/>
            <person name="Sone E.D."/>
            <person name="Koren S."/>
            <person name="Silverstein K.A.T."/>
            <person name="Beckman K.B."/>
            <person name="Gohl D.M."/>
        </authorList>
    </citation>
    <scope>NUCLEOTIDE SEQUENCE</scope>
    <source>
        <strain evidence="1">Duluth1</strain>
        <tissue evidence="1">Whole animal</tissue>
    </source>
</reference>
<keyword evidence="2" id="KW-1185">Reference proteome</keyword>
<comment type="caution">
    <text evidence="1">The sequence shown here is derived from an EMBL/GenBank/DDBJ whole genome shotgun (WGS) entry which is preliminary data.</text>
</comment>
<gene>
    <name evidence="1" type="ORF">DPMN_191856</name>
</gene>
<protein>
    <submittedName>
        <fullName evidence="1">Uncharacterized protein</fullName>
    </submittedName>
</protein>
<accession>A0A9D3Y171</accession>
<dbReference type="AlphaFoldDB" id="A0A9D3Y171"/>
<dbReference type="Proteomes" id="UP000828390">
    <property type="component" value="Unassembled WGS sequence"/>
</dbReference>
<sequence>MLLQQCKNRSSSLCTNIHITTRAITWKTAALLVVFNNVWTINATFRVFKWLDYRHKKKTAPPLDGHINVMTKFIADWTINMTYRVFAMKPAPFPGAHVYRLTRSIFEFS</sequence>
<organism evidence="1 2">
    <name type="scientific">Dreissena polymorpha</name>
    <name type="common">Zebra mussel</name>
    <name type="synonym">Mytilus polymorpha</name>
    <dbReference type="NCBI Taxonomy" id="45954"/>
    <lineage>
        <taxon>Eukaryota</taxon>
        <taxon>Metazoa</taxon>
        <taxon>Spiralia</taxon>
        <taxon>Lophotrochozoa</taxon>
        <taxon>Mollusca</taxon>
        <taxon>Bivalvia</taxon>
        <taxon>Autobranchia</taxon>
        <taxon>Heteroconchia</taxon>
        <taxon>Euheterodonta</taxon>
        <taxon>Imparidentia</taxon>
        <taxon>Neoheterodontei</taxon>
        <taxon>Myida</taxon>
        <taxon>Dreissenoidea</taxon>
        <taxon>Dreissenidae</taxon>
        <taxon>Dreissena</taxon>
    </lineage>
</organism>
<evidence type="ECO:0000313" key="1">
    <source>
        <dbReference type="EMBL" id="KAH3690091.1"/>
    </source>
</evidence>
<evidence type="ECO:0000313" key="2">
    <source>
        <dbReference type="Proteomes" id="UP000828390"/>
    </source>
</evidence>
<name>A0A9D3Y171_DREPO</name>
<proteinExistence type="predicted"/>
<reference evidence="1" key="2">
    <citation type="submission" date="2020-11" db="EMBL/GenBank/DDBJ databases">
        <authorList>
            <person name="McCartney M.A."/>
            <person name="Auch B."/>
            <person name="Kono T."/>
            <person name="Mallez S."/>
            <person name="Becker A."/>
            <person name="Gohl D.M."/>
            <person name="Silverstein K.A.T."/>
            <person name="Koren S."/>
            <person name="Bechman K.B."/>
            <person name="Herman A."/>
            <person name="Abrahante J.E."/>
            <person name="Garbe J."/>
        </authorList>
    </citation>
    <scope>NUCLEOTIDE SEQUENCE</scope>
    <source>
        <strain evidence="1">Duluth1</strain>
        <tissue evidence="1">Whole animal</tissue>
    </source>
</reference>
<dbReference type="EMBL" id="JAIWYP010000079">
    <property type="protein sequence ID" value="KAH3690091.1"/>
    <property type="molecule type" value="Genomic_DNA"/>
</dbReference>